<keyword evidence="1" id="KW-0143">Chaperone</keyword>
<feature type="compositionally biased region" description="Polar residues" evidence="2">
    <location>
        <begin position="81"/>
        <end position="90"/>
    </location>
</feature>
<feature type="domain" description="DnaJ-like protein C11 C-terminal" evidence="3">
    <location>
        <begin position="32"/>
        <end position="170"/>
    </location>
</feature>
<evidence type="ECO:0000313" key="4">
    <source>
        <dbReference type="EMBL" id="CAK9259667.1"/>
    </source>
</evidence>
<sequence>MRSHRYGSTYYYVLLSVLESTAQYLSIWQWCEQVLNARASSAKAQLLLKFFAEWKRQKQAQRQGLVILEASYGDIRACQQGTTSSVNDSGVQPEDDDSDLPPPYLDVTIPLQFSVDDSSQLQLYQGVKKSGLMGFCDPCPGDSKQLKIAYSYQGHHYEVVVGDYDELQIPQEAHRISSGHSPSENLDQVD</sequence>
<dbReference type="Proteomes" id="UP001497444">
    <property type="component" value="Chromosome 12"/>
</dbReference>
<evidence type="ECO:0000259" key="3">
    <source>
        <dbReference type="Pfam" id="PF11875"/>
    </source>
</evidence>
<dbReference type="PANTHER" id="PTHR44914:SF1">
    <property type="entry name" value="CHAPERONE PROTEIN DNAJ 13"/>
    <property type="match status" value="1"/>
</dbReference>
<gene>
    <name evidence="4" type="ORF">CSSPJE1EN1_LOCUS5145</name>
</gene>
<evidence type="ECO:0000256" key="2">
    <source>
        <dbReference type="SAM" id="MobiDB-lite"/>
    </source>
</evidence>
<proteinExistence type="predicted"/>
<evidence type="ECO:0000256" key="1">
    <source>
        <dbReference type="ARBA" id="ARBA00023186"/>
    </source>
</evidence>
<dbReference type="InterPro" id="IPR024586">
    <property type="entry name" value="DnaJ-like_C11_C"/>
</dbReference>
<reference evidence="4" key="1">
    <citation type="submission" date="2024-02" db="EMBL/GenBank/DDBJ databases">
        <authorList>
            <consortium name="ELIXIR-Norway"/>
            <consortium name="Elixir Norway"/>
        </authorList>
    </citation>
    <scope>NUCLEOTIDE SEQUENCE</scope>
</reference>
<dbReference type="InterPro" id="IPR042162">
    <property type="entry name" value="AtJ13"/>
</dbReference>
<evidence type="ECO:0000313" key="5">
    <source>
        <dbReference type="Proteomes" id="UP001497444"/>
    </source>
</evidence>
<keyword evidence="5" id="KW-1185">Reference proteome</keyword>
<dbReference type="EMBL" id="OZ020107">
    <property type="protein sequence ID" value="CAK9259667.1"/>
    <property type="molecule type" value="Genomic_DNA"/>
</dbReference>
<organism evidence="4 5">
    <name type="scientific">Sphagnum jensenii</name>
    <dbReference type="NCBI Taxonomy" id="128206"/>
    <lineage>
        <taxon>Eukaryota</taxon>
        <taxon>Viridiplantae</taxon>
        <taxon>Streptophyta</taxon>
        <taxon>Embryophyta</taxon>
        <taxon>Bryophyta</taxon>
        <taxon>Sphagnophytina</taxon>
        <taxon>Sphagnopsida</taxon>
        <taxon>Sphagnales</taxon>
        <taxon>Sphagnaceae</taxon>
        <taxon>Sphagnum</taxon>
    </lineage>
</organism>
<dbReference type="Pfam" id="PF11875">
    <property type="entry name" value="DnaJ-like_C11_C"/>
    <property type="match status" value="1"/>
</dbReference>
<accession>A0ABP0VZP2</accession>
<feature type="region of interest" description="Disordered" evidence="2">
    <location>
        <begin position="81"/>
        <end position="100"/>
    </location>
</feature>
<dbReference type="PANTHER" id="PTHR44914">
    <property type="entry name" value="CHAPERONE PROTEIN DNAJ 13"/>
    <property type="match status" value="1"/>
</dbReference>
<protein>
    <recommendedName>
        <fullName evidence="3">DnaJ-like protein C11 C-terminal domain-containing protein</fullName>
    </recommendedName>
</protein>
<name>A0ABP0VZP2_9BRYO</name>